<reference evidence="2" key="1">
    <citation type="journal article" date="2012" name="Proc. Natl. Acad. Sci. U.S.A.">
        <title>Antigenic diversity is generated by distinct evolutionary mechanisms in African trypanosome species.</title>
        <authorList>
            <person name="Jackson A.P."/>
            <person name="Berry A."/>
            <person name="Aslett M."/>
            <person name="Allison H.C."/>
            <person name="Burton P."/>
            <person name="Vavrova-Anderson J."/>
            <person name="Brown R."/>
            <person name="Browne H."/>
            <person name="Corton N."/>
            <person name="Hauser H."/>
            <person name="Gamble J."/>
            <person name="Gilderthorp R."/>
            <person name="Marcello L."/>
            <person name="McQuillan J."/>
            <person name="Otto T.D."/>
            <person name="Quail M.A."/>
            <person name="Sanders M.J."/>
            <person name="van Tonder A."/>
            <person name="Ginger M.L."/>
            <person name="Field M.C."/>
            <person name="Barry J.D."/>
            <person name="Hertz-Fowler C."/>
            <person name="Berriman M."/>
        </authorList>
    </citation>
    <scope>NUCLEOTIDE SEQUENCE</scope>
    <source>
        <strain evidence="2">IL3000</strain>
    </source>
</reference>
<protein>
    <submittedName>
        <fullName evidence="2">Uncharacterized protein</fullName>
    </submittedName>
</protein>
<proteinExistence type="predicted"/>
<dbReference type="VEuPathDB" id="TriTrypDB:TcIL3000_10_2150"/>
<gene>
    <name evidence="2" type="ORF">TCIL3000_10_2150</name>
</gene>
<sequence length="729" mass="81457">MDSDEPREKVPRLETTPPPVDPIFILSGPTAGILQLDTNLPTTDDQMKVLDNEVVHAMSDCLESVVVPRERYWSAASQHHDLLYSANDDNTQASDNSGQSAFPHWSIGQRLPDPKNIPYTFYATRAEAIARRHYEVNRGELLIGADQRSGSSGKMFNTLSRHEVASFVKSIPLVQHRNLYVIIDEKAAVDPFFDVDCRPPFEWCANTIDSVEEGKSAGNKTHGGPPSHSTHFGSASVERCLRQILHFLRDKVEKFAGVNVRHCLVLTGSVIVLRDDGAFEAGGAMKKQELLDSVDSKLSFHIHFRLDKNAVFTNIRELHKFMVQLRGEIEKSIIEAEDQETKRFYGMLQSCIDFGVYSRWRAFRLPYNAKASATDGLSSMDAETLKLAVEDASKSFAKVALIPDVHVGVVSPTVAHMIDISMLQQSMGYFSPSKKQQEGHYILTKLFGLFQFLLPIVPGVTHIRDGELSSFLLSYLPPFLHSGQSSSTKFGEDVTQFAFDMAFIQRDTSVKATEEGSDSTFVYIDATNPTRDDDAPVPRDLLALPRPPLRDGTRVTIHDFHVKKLISEIFRCLSPAYGGNVLKGEATLPEGATNASATRITAECLSVDYQDGIRSYYVRQKTSKYCMRLSRQHRSTYPQLYLTYGSIKVRCYSNDCCGKCYSLKWSKEDSERVSGRAAQLLAVDDNGYPDYDRLAEIRDLLFPPLSQEELIKRYGAAALTDEGGDGEQP</sequence>
<evidence type="ECO:0000256" key="1">
    <source>
        <dbReference type="SAM" id="MobiDB-lite"/>
    </source>
</evidence>
<evidence type="ECO:0000313" key="2">
    <source>
        <dbReference type="EMBL" id="CCC93456.1"/>
    </source>
</evidence>
<name>G0UVP0_TRYCI</name>
<dbReference type="EMBL" id="HE575323">
    <property type="protein sequence ID" value="CCC93456.1"/>
    <property type="molecule type" value="Genomic_DNA"/>
</dbReference>
<feature type="compositionally biased region" description="Basic and acidic residues" evidence="1">
    <location>
        <begin position="1"/>
        <end position="12"/>
    </location>
</feature>
<feature type="region of interest" description="Disordered" evidence="1">
    <location>
        <begin position="1"/>
        <end position="21"/>
    </location>
</feature>
<dbReference type="AlphaFoldDB" id="G0UVP0"/>
<accession>G0UVP0</accession>
<organism evidence="2">
    <name type="scientific">Trypanosoma congolense (strain IL3000)</name>
    <dbReference type="NCBI Taxonomy" id="1068625"/>
    <lineage>
        <taxon>Eukaryota</taxon>
        <taxon>Discoba</taxon>
        <taxon>Euglenozoa</taxon>
        <taxon>Kinetoplastea</taxon>
        <taxon>Metakinetoplastina</taxon>
        <taxon>Trypanosomatida</taxon>
        <taxon>Trypanosomatidae</taxon>
        <taxon>Trypanosoma</taxon>
        <taxon>Nannomonas</taxon>
    </lineage>
</organism>